<accession>A0A147GQD5</accession>
<dbReference type="InterPro" id="IPR003593">
    <property type="entry name" value="AAA+_ATPase"/>
</dbReference>
<dbReference type="SMART" id="SM00382">
    <property type="entry name" value="AAA"/>
    <property type="match status" value="1"/>
</dbReference>
<comment type="miscellaneous">
    <text evidence="11">In the RecBCD complex, RecB has a slow 3'-5' helicase, an exonuclease activity and loads RecA onto ssDNA, RecD has a fast 5'-3' helicase activity, while RecC stimulates the ATPase and processivity of the RecB helicase and contributes to recognition of the Chi site.</text>
</comment>
<dbReference type="InterPro" id="IPR049550">
    <property type="entry name" value="RecD_N"/>
</dbReference>
<feature type="region of interest" description="Disordered" evidence="12">
    <location>
        <begin position="234"/>
        <end position="261"/>
    </location>
</feature>
<name>A0A147GQD5_9BURK</name>
<sequence length="723" mass="76307">MFDDQPADAAADQRRAALLADLDRWVQQGWLRELDRSFALFCLQRDPEAGAELLLAAALASHQLGRGHVCLDLQATLADGRHSLSLPPDTASAAAVGDGPQRWLQPLRLAAWRDALAASRLCGRGGDAEGATPLVLRGPRLYLRRYWQYEQQVRARIEARLAPAPVAPAARIRPVLDRLFGAGDGTPDWQKMACALALRQRFAVITGGPGTGKTTTVVRLLALLQSMAIHGGDAPQPGAAGAPDATDAGLGPDGAAGAPGRPLRIQLAAPTGKAAARLTESIRGALDQLPWDGLPGGTGLRAEVPADARTLHRLLGSRPDTRRLRHHAGHPLPLDVLVVDEASMVDLEMMAALLDALPPQARLVLLGDKDQLASVEAGAVLGELCSRAQDGHYDAATVAWLQAATGQVPPAALQDARGQPLDQAIAMLRVSRRFHAGSGIGQLAAAVNAGEAEEALALFGRGLPDLRRCRLAAGAGALAQDDALRALLLADDDDPAAPRPVGPAHWLRRVHDERPASDAPRAAWDAWAAALLRAGARFQLLCALREGPWGVTALNAAIAELLQAEGWIAATQGWYAGRPVLVTRNDPALGLMNGDVGLTLQLPARFDDASGRPLPEAGTALRVAFASADGAGGVRWALPARLQAVETVFAMTVHKSQGSEFEHTALLLPPTASPVLTRELVYTGITRARRWFTHVAPAGSGARVLRQAVQRRVLRASGLMAAD</sequence>
<evidence type="ECO:0000259" key="13">
    <source>
        <dbReference type="SMART" id="SM00382"/>
    </source>
</evidence>
<dbReference type="EMBL" id="LDSL01000109">
    <property type="protein sequence ID" value="KTT17826.1"/>
    <property type="molecule type" value="Genomic_DNA"/>
</dbReference>
<dbReference type="Gene3D" id="3.40.50.300">
    <property type="entry name" value="P-loop containing nucleotide triphosphate hydrolases"/>
    <property type="match status" value="3"/>
</dbReference>
<dbReference type="Proteomes" id="UP000072741">
    <property type="component" value="Unassembled WGS sequence"/>
</dbReference>
<dbReference type="Pfam" id="PF13245">
    <property type="entry name" value="AAA_19"/>
    <property type="match status" value="1"/>
</dbReference>
<evidence type="ECO:0000256" key="2">
    <source>
        <dbReference type="ARBA" id="ARBA00022741"/>
    </source>
</evidence>
<evidence type="ECO:0000256" key="9">
    <source>
        <dbReference type="ARBA" id="ARBA00023204"/>
    </source>
</evidence>
<feature type="domain" description="AAA+ ATPase" evidence="13">
    <location>
        <begin position="199"/>
        <end position="441"/>
    </location>
</feature>
<dbReference type="GO" id="GO:0003677">
    <property type="term" value="F:DNA binding"/>
    <property type="evidence" value="ECO:0007669"/>
    <property type="project" value="UniProtKB-UniRule"/>
</dbReference>
<dbReference type="GO" id="GO:0016887">
    <property type="term" value="F:ATP hydrolysis activity"/>
    <property type="evidence" value="ECO:0007669"/>
    <property type="project" value="RHEA"/>
</dbReference>
<dbReference type="Pfam" id="PF21185">
    <property type="entry name" value="RecD_N"/>
    <property type="match status" value="1"/>
</dbReference>
<comment type="subunit">
    <text evidence="11">Heterotrimer of RecB, RecC and RecD. All subunits contribute to DNA-binding.</text>
</comment>
<dbReference type="Gene3D" id="1.10.10.1020">
    <property type="entry name" value="RecBCD complex, subunit RecD, N-terminal domain"/>
    <property type="match status" value="1"/>
</dbReference>
<dbReference type="AlphaFoldDB" id="A0A147GQD5"/>
<dbReference type="PANTHER" id="PTHR43788">
    <property type="entry name" value="DNA2/NAM7 HELICASE FAMILY MEMBER"/>
    <property type="match status" value="1"/>
</dbReference>
<dbReference type="EC" id="5.6.2.3" evidence="11"/>
<evidence type="ECO:0000256" key="4">
    <source>
        <dbReference type="ARBA" id="ARBA00022801"/>
    </source>
</evidence>
<evidence type="ECO:0000313" key="14">
    <source>
        <dbReference type="EMBL" id="KTT17826.1"/>
    </source>
</evidence>
<dbReference type="InterPro" id="IPR006344">
    <property type="entry name" value="RecD"/>
</dbReference>
<keyword evidence="3 11" id="KW-0227">DNA damage</keyword>
<proteinExistence type="inferred from homology"/>
<dbReference type="GO" id="GO:0043139">
    <property type="term" value="F:5'-3' DNA helicase activity"/>
    <property type="evidence" value="ECO:0007669"/>
    <property type="project" value="UniProtKB-UniRule"/>
</dbReference>
<evidence type="ECO:0000256" key="7">
    <source>
        <dbReference type="ARBA" id="ARBA00022840"/>
    </source>
</evidence>
<keyword evidence="8 11" id="KW-0238">DNA-binding</keyword>
<comment type="similarity">
    <text evidence="11">Belongs to the RecD family.</text>
</comment>
<dbReference type="CDD" id="cd18809">
    <property type="entry name" value="SF1_C_RecD"/>
    <property type="match status" value="1"/>
</dbReference>
<keyword evidence="4 11" id="KW-0378">Hydrolase</keyword>
<dbReference type="NCBIfam" id="TIGR01447">
    <property type="entry name" value="recD"/>
    <property type="match status" value="1"/>
</dbReference>
<feature type="binding site" evidence="11">
    <location>
        <begin position="207"/>
        <end position="214"/>
    </location>
    <ligand>
        <name>ATP</name>
        <dbReference type="ChEBI" id="CHEBI:30616"/>
    </ligand>
</feature>
<evidence type="ECO:0000256" key="12">
    <source>
        <dbReference type="SAM" id="MobiDB-lite"/>
    </source>
</evidence>
<evidence type="ECO:0000256" key="5">
    <source>
        <dbReference type="ARBA" id="ARBA00022806"/>
    </source>
</evidence>
<dbReference type="Pfam" id="PF13538">
    <property type="entry name" value="UvrD_C_2"/>
    <property type="match status" value="1"/>
</dbReference>
<organism evidence="14 15">
    <name type="scientific">Pseudacidovorax intermedius</name>
    <dbReference type="NCBI Taxonomy" id="433924"/>
    <lineage>
        <taxon>Bacteria</taxon>
        <taxon>Pseudomonadati</taxon>
        <taxon>Pseudomonadota</taxon>
        <taxon>Betaproteobacteria</taxon>
        <taxon>Burkholderiales</taxon>
        <taxon>Comamonadaceae</taxon>
        <taxon>Pseudacidovorax</taxon>
    </lineage>
</organism>
<comment type="caution">
    <text evidence="14">The sequence shown here is derived from an EMBL/GenBank/DDBJ whole genome shotgun (WGS) entry which is preliminary data.</text>
</comment>
<evidence type="ECO:0000256" key="11">
    <source>
        <dbReference type="HAMAP-Rule" id="MF_01487"/>
    </source>
</evidence>
<evidence type="ECO:0000256" key="1">
    <source>
        <dbReference type="ARBA" id="ARBA00022722"/>
    </source>
</evidence>
<dbReference type="GO" id="GO:0009338">
    <property type="term" value="C:exodeoxyribonuclease V complex"/>
    <property type="evidence" value="ECO:0007669"/>
    <property type="project" value="InterPro"/>
</dbReference>
<keyword evidence="15" id="KW-1185">Reference proteome</keyword>
<dbReference type="GO" id="GO:0008854">
    <property type="term" value="F:exodeoxyribonuclease V activity"/>
    <property type="evidence" value="ECO:0007669"/>
    <property type="project" value="InterPro"/>
</dbReference>
<keyword evidence="6 11" id="KW-0269">Exonuclease</keyword>
<evidence type="ECO:0000256" key="3">
    <source>
        <dbReference type="ARBA" id="ARBA00022763"/>
    </source>
</evidence>
<evidence type="ECO:0000256" key="6">
    <source>
        <dbReference type="ARBA" id="ARBA00022839"/>
    </source>
</evidence>
<comment type="catalytic activity">
    <reaction evidence="11">
        <text>ATP + H2O = ADP + phosphate + H(+)</text>
        <dbReference type="Rhea" id="RHEA:13065"/>
        <dbReference type="ChEBI" id="CHEBI:15377"/>
        <dbReference type="ChEBI" id="CHEBI:15378"/>
        <dbReference type="ChEBI" id="CHEBI:30616"/>
        <dbReference type="ChEBI" id="CHEBI:43474"/>
        <dbReference type="ChEBI" id="CHEBI:456216"/>
        <dbReference type="EC" id="5.6.2.3"/>
    </reaction>
</comment>
<evidence type="ECO:0000256" key="10">
    <source>
        <dbReference type="ARBA" id="ARBA00023235"/>
    </source>
</evidence>
<dbReference type="PANTHER" id="PTHR43788:SF6">
    <property type="entry name" value="DNA HELICASE B"/>
    <property type="match status" value="1"/>
</dbReference>
<keyword evidence="10 11" id="KW-0413">Isomerase</keyword>
<dbReference type="HAMAP" id="MF_01487">
    <property type="entry name" value="RecD"/>
    <property type="match status" value="1"/>
</dbReference>
<dbReference type="CDD" id="cd17933">
    <property type="entry name" value="DEXSc_RecD-like"/>
    <property type="match status" value="1"/>
</dbReference>
<keyword evidence="5 11" id="KW-0347">Helicase</keyword>
<keyword evidence="9 11" id="KW-0234">DNA repair</keyword>
<dbReference type="InterPro" id="IPR027417">
    <property type="entry name" value="P-loop_NTPase"/>
</dbReference>
<feature type="compositionally biased region" description="Low complexity" evidence="12">
    <location>
        <begin position="234"/>
        <end position="260"/>
    </location>
</feature>
<gene>
    <name evidence="11" type="primary">recD</name>
    <name evidence="14" type="ORF">NS331_16845</name>
</gene>
<protein>
    <recommendedName>
        <fullName evidence="11">RecBCD enzyme subunit RecD</fullName>
        <ecNumber evidence="11">5.6.2.3</ecNumber>
    </recommendedName>
    <alternativeName>
        <fullName evidence="11">DNA 5'-3' helicase subunit RecD</fullName>
    </alternativeName>
    <alternativeName>
        <fullName evidence="11">Exonuclease V subunit RecD</fullName>
        <shortName evidence="11">ExoV subunit RecD</shortName>
    </alternativeName>
    <alternativeName>
        <fullName evidence="11">Helicase/nuclease RecBCD subunit RecD</fullName>
    </alternativeName>
</protein>
<dbReference type="GO" id="GO:0017116">
    <property type="term" value="F:single-stranded DNA helicase activity"/>
    <property type="evidence" value="ECO:0007669"/>
    <property type="project" value="TreeGrafter"/>
</dbReference>
<reference evidence="14 15" key="1">
    <citation type="journal article" date="2016" name="Front. Microbiol.">
        <title>Genomic Resource of Rice Seed Associated Bacteria.</title>
        <authorList>
            <person name="Midha S."/>
            <person name="Bansal K."/>
            <person name="Sharma S."/>
            <person name="Kumar N."/>
            <person name="Patil P.P."/>
            <person name="Chaudhry V."/>
            <person name="Patil P.B."/>
        </authorList>
    </citation>
    <scope>NUCLEOTIDE SEQUENCE [LARGE SCALE GENOMIC DNA]</scope>
    <source>
        <strain evidence="14 15">NS331</strain>
    </source>
</reference>
<keyword evidence="2 11" id="KW-0547">Nucleotide-binding</keyword>
<dbReference type="InterPro" id="IPR050534">
    <property type="entry name" value="Coronavir_polyprotein_1ab"/>
</dbReference>
<keyword evidence="7 11" id="KW-0067">ATP-binding</keyword>
<comment type="function">
    <text evidence="11">A helicase/nuclease that prepares dsDNA breaks (DSB) for recombinational DNA repair. Binds to DSBs and unwinds DNA via a highly rapid and processive ATP-dependent bidirectional helicase activity. Unwinds dsDNA until it encounters a Chi (crossover hotspot instigator) sequence from the 3' direction. Cuts ssDNA a few nucleotides 3' to the Chi site. The properties and activities of the enzyme are changed at Chi. The Chi-altered holoenzyme produces a long 3'-ssDNA overhang and facilitates RecA-binding to the ssDNA for homologous DNA recombination and repair. Holoenzyme degrades any linearized DNA that is unable to undergo homologous recombination. In the holoenzyme this subunit has ssDNA-dependent ATPase and 5'-3' helicase activity. When added to pre-assembled RecBC greatly stimulates nuclease activity and augments holoenzyme processivity. Negatively regulates the RecA-loading ability of RecBCD.</text>
</comment>
<dbReference type="GO" id="GO:0005524">
    <property type="term" value="F:ATP binding"/>
    <property type="evidence" value="ECO:0007669"/>
    <property type="project" value="UniProtKB-UniRule"/>
</dbReference>
<evidence type="ECO:0000313" key="15">
    <source>
        <dbReference type="Proteomes" id="UP000072741"/>
    </source>
</evidence>
<dbReference type="GO" id="GO:0000724">
    <property type="term" value="P:double-strand break repair via homologous recombination"/>
    <property type="evidence" value="ECO:0007669"/>
    <property type="project" value="UniProtKB-UniRule"/>
</dbReference>
<dbReference type="InterPro" id="IPR027785">
    <property type="entry name" value="UvrD-like_helicase_C"/>
</dbReference>
<keyword evidence="1 11" id="KW-0540">Nuclease</keyword>
<dbReference type="InterPro" id="IPR041851">
    <property type="entry name" value="RecD_N_sf"/>
</dbReference>
<dbReference type="SUPFAM" id="SSF52540">
    <property type="entry name" value="P-loop containing nucleoside triphosphate hydrolases"/>
    <property type="match status" value="2"/>
</dbReference>
<evidence type="ECO:0000256" key="8">
    <source>
        <dbReference type="ARBA" id="ARBA00023125"/>
    </source>
</evidence>
<dbReference type="PATRIC" id="fig|433924.3.peg.258"/>